<evidence type="ECO:0000256" key="17">
    <source>
        <dbReference type="ARBA" id="ARBA00031520"/>
    </source>
</evidence>
<feature type="domain" description="ACT" evidence="21">
    <location>
        <begin position="300"/>
        <end position="377"/>
    </location>
</feature>
<evidence type="ECO:0000313" key="22">
    <source>
        <dbReference type="EMBL" id="MFD1799304.1"/>
    </source>
</evidence>
<keyword evidence="15" id="KW-0511">Multifunctional enzyme</keyword>
<comment type="caution">
    <text evidence="22">The sequence shown here is derived from an EMBL/GenBank/DDBJ whole genome shotgun (WGS) entry which is preliminary data.</text>
</comment>
<evidence type="ECO:0000256" key="3">
    <source>
        <dbReference type="ARBA" id="ARBA00004496"/>
    </source>
</evidence>
<evidence type="ECO:0000256" key="12">
    <source>
        <dbReference type="ARBA" id="ARBA00023222"/>
    </source>
</evidence>
<dbReference type="InterPro" id="IPR036979">
    <property type="entry name" value="CM_dom_sf"/>
</dbReference>
<evidence type="ECO:0000256" key="7">
    <source>
        <dbReference type="ARBA" id="ARBA00014401"/>
    </source>
</evidence>
<evidence type="ECO:0000256" key="14">
    <source>
        <dbReference type="ARBA" id="ARBA00023239"/>
    </source>
</evidence>
<keyword evidence="13" id="KW-0413">Isomerase</keyword>
<dbReference type="EC" id="4.2.1.51" evidence="6"/>
<feature type="domain" description="Prephenate dehydratase" evidence="20">
    <location>
        <begin position="111"/>
        <end position="288"/>
    </location>
</feature>
<dbReference type="Proteomes" id="UP001597285">
    <property type="component" value="Unassembled WGS sequence"/>
</dbReference>
<name>A0ABW4NLN6_9LACT</name>
<dbReference type="PROSITE" id="PS51171">
    <property type="entry name" value="PREPHENATE_DEHYDR_3"/>
    <property type="match status" value="1"/>
</dbReference>
<reference evidence="23" key="1">
    <citation type="journal article" date="2019" name="Int. J. Syst. Evol. Microbiol.">
        <title>The Global Catalogue of Microorganisms (GCM) 10K type strain sequencing project: providing services to taxonomists for standard genome sequencing and annotation.</title>
        <authorList>
            <consortium name="The Broad Institute Genomics Platform"/>
            <consortium name="The Broad Institute Genome Sequencing Center for Infectious Disease"/>
            <person name="Wu L."/>
            <person name="Ma J."/>
        </authorList>
    </citation>
    <scope>NUCLEOTIDE SEQUENCE [LARGE SCALE GENOMIC DNA]</scope>
    <source>
        <strain evidence="23">KCTC 42143</strain>
    </source>
</reference>
<dbReference type="Gene3D" id="3.30.70.260">
    <property type="match status" value="1"/>
</dbReference>
<dbReference type="GO" id="GO:0004664">
    <property type="term" value="F:prephenate dehydratase activity"/>
    <property type="evidence" value="ECO:0007669"/>
    <property type="project" value="UniProtKB-EC"/>
</dbReference>
<dbReference type="InterPro" id="IPR045865">
    <property type="entry name" value="ACT-like_dom_sf"/>
</dbReference>
<evidence type="ECO:0000256" key="15">
    <source>
        <dbReference type="ARBA" id="ARBA00023268"/>
    </source>
</evidence>
<evidence type="ECO:0000256" key="6">
    <source>
        <dbReference type="ARBA" id="ARBA00013147"/>
    </source>
</evidence>
<dbReference type="InterPro" id="IPR002912">
    <property type="entry name" value="ACT_dom"/>
</dbReference>
<keyword evidence="14 22" id="KW-0456">Lyase</keyword>
<comment type="function">
    <text evidence="2">Catalyzes the Claisen rearrangement of chorismate to prephenate and the decarboxylation/dehydration of prephenate to phenylpyruvate.</text>
</comment>
<dbReference type="PROSITE" id="PS00857">
    <property type="entry name" value="PREPHENATE_DEHYDR_1"/>
    <property type="match status" value="1"/>
</dbReference>
<evidence type="ECO:0000256" key="9">
    <source>
        <dbReference type="ARBA" id="ARBA00022490"/>
    </source>
</evidence>
<evidence type="ECO:0000256" key="1">
    <source>
        <dbReference type="ARBA" id="ARBA00000824"/>
    </source>
</evidence>
<evidence type="ECO:0000259" key="21">
    <source>
        <dbReference type="PROSITE" id="PS51671"/>
    </source>
</evidence>
<accession>A0ABW4NLN6</accession>
<gene>
    <name evidence="22" type="primary">pheA</name>
    <name evidence="22" type="ORF">ACFSBK_05510</name>
</gene>
<evidence type="ECO:0000259" key="20">
    <source>
        <dbReference type="PROSITE" id="PS51171"/>
    </source>
</evidence>
<comment type="catalytic activity">
    <reaction evidence="1">
        <text>chorismate = prephenate</text>
        <dbReference type="Rhea" id="RHEA:13897"/>
        <dbReference type="ChEBI" id="CHEBI:29748"/>
        <dbReference type="ChEBI" id="CHEBI:29934"/>
        <dbReference type="EC" id="5.4.99.5"/>
    </reaction>
</comment>
<dbReference type="NCBIfam" id="NF008865">
    <property type="entry name" value="PRK11898.1"/>
    <property type="match status" value="1"/>
</dbReference>
<proteinExistence type="predicted"/>
<dbReference type="PROSITE" id="PS51671">
    <property type="entry name" value="ACT"/>
    <property type="match status" value="1"/>
</dbReference>
<sequence>MTEIEEYRKKIDEIDQQLTQLFEQRMETVKKVGQYKKAKHLPIYNENREAEVISKNQAYLVDSAYQQGLALFFQQLMAISKRLQNKNSSTEQPLDLPFVPASSKKTKKNPKVGCYGAEGSFSEEAMLSYFGSVEQPHYFTKFEDVFSAIEQNDIDYGVVPIENSSTGAITKIYDLLTQYDFYIVGEQYIHVDQYLVGFQDTELANVAEVYSHPQGFEQSMLFLNQHPEWKWIPYRSTSESAKLVSELKDLTKVAISSKRAADRYNLTVLQEKVNDQHENSTRFIVLSKRLESSDVCSKVSVLFSIEHRVGTLHHLLHHFAENKLNLIKIESRPVANEPWHYLFYIDFEGNVNMPEVQQALQTIHQTSSFFKVIGTYQAAEKNKK</sequence>
<dbReference type="EMBL" id="JBHUFF010000013">
    <property type="protein sequence ID" value="MFD1799304.1"/>
    <property type="molecule type" value="Genomic_DNA"/>
</dbReference>
<protein>
    <recommendedName>
        <fullName evidence="7">Bifunctional chorismate mutase/prephenate dehydratase</fullName>
        <ecNumber evidence="6">4.2.1.51</ecNumber>
    </recommendedName>
    <alternativeName>
        <fullName evidence="17">Chorismate mutase-prephenate dehydratase</fullName>
    </alternativeName>
    <alternativeName>
        <fullName evidence="8">Prephenate dehydratase</fullName>
    </alternativeName>
    <alternativeName>
        <fullName evidence="16">p-protein</fullName>
    </alternativeName>
</protein>
<dbReference type="SUPFAM" id="SSF55021">
    <property type="entry name" value="ACT-like"/>
    <property type="match status" value="1"/>
</dbReference>
<dbReference type="CDD" id="cd04905">
    <property type="entry name" value="ACT_CM-PDT"/>
    <property type="match status" value="1"/>
</dbReference>
<evidence type="ECO:0000256" key="4">
    <source>
        <dbReference type="ARBA" id="ARBA00004741"/>
    </source>
</evidence>
<dbReference type="RefSeq" id="WP_058918490.1">
    <property type="nucleotide sequence ID" value="NZ_JBHSQC010000025.1"/>
</dbReference>
<dbReference type="InterPro" id="IPR001086">
    <property type="entry name" value="Preph_deHydtase"/>
</dbReference>
<keyword evidence="11" id="KW-0057">Aromatic amino acid biosynthesis</keyword>
<keyword evidence="10" id="KW-0028">Amino-acid biosynthesis</keyword>
<dbReference type="InterPro" id="IPR011279">
    <property type="entry name" value="Chorismate_mutase_GmP"/>
</dbReference>
<evidence type="ECO:0000256" key="16">
    <source>
        <dbReference type="ARBA" id="ARBA00031175"/>
    </source>
</evidence>
<dbReference type="Gene3D" id="3.40.190.10">
    <property type="entry name" value="Periplasmic binding protein-like II"/>
    <property type="match status" value="2"/>
</dbReference>
<dbReference type="InterPro" id="IPR008242">
    <property type="entry name" value="Chor_mutase/pphenate_deHydtase"/>
</dbReference>
<comment type="pathway">
    <text evidence="5">Metabolic intermediate biosynthesis; prephenate biosynthesis; prephenate from chorismate: step 1/1.</text>
</comment>
<dbReference type="InterPro" id="IPR018528">
    <property type="entry name" value="Preph_deHydtase_CS"/>
</dbReference>
<dbReference type="Gene3D" id="1.20.59.10">
    <property type="entry name" value="Chorismate mutase"/>
    <property type="match status" value="1"/>
</dbReference>
<evidence type="ECO:0000313" key="23">
    <source>
        <dbReference type="Proteomes" id="UP001597285"/>
    </source>
</evidence>
<dbReference type="PANTHER" id="PTHR21022">
    <property type="entry name" value="PREPHENATE DEHYDRATASE P PROTEIN"/>
    <property type="match status" value="1"/>
</dbReference>
<evidence type="ECO:0000256" key="2">
    <source>
        <dbReference type="ARBA" id="ARBA00002364"/>
    </source>
</evidence>
<evidence type="ECO:0000256" key="13">
    <source>
        <dbReference type="ARBA" id="ARBA00023235"/>
    </source>
</evidence>
<dbReference type="Pfam" id="PF00800">
    <property type="entry name" value="PDT"/>
    <property type="match status" value="1"/>
</dbReference>
<dbReference type="PANTHER" id="PTHR21022:SF19">
    <property type="entry name" value="PREPHENATE DEHYDRATASE-RELATED"/>
    <property type="match status" value="1"/>
</dbReference>
<keyword evidence="23" id="KW-1185">Reference proteome</keyword>
<comment type="pathway">
    <text evidence="4">Amino-acid biosynthesis; L-phenylalanine biosynthesis; phenylpyruvate from prephenate: step 1/1.</text>
</comment>
<comment type="subcellular location">
    <subcellularLocation>
        <location evidence="3">Cytoplasm</location>
    </subcellularLocation>
</comment>
<dbReference type="InterPro" id="IPR036263">
    <property type="entry name" value="Chorismate_II_sf"/>
</dbReference>
<evidence type="ECO:0000256" key="10">
    <source>
        <dbReference type="ARBA" id="ARBA00022605"/>
    </source>
</evidence>
<dbReference type="PIRSF" id="PIRSF001500">
    <property type="entry name" value="Chor_mut_pdt_Ppr"/>
    <property type="match status" value="1"/>
</dbReference>
<evidence type="ECO:0000259" key="19">
    <source>
        <dbReference type="PROSITE" id="PS51168"/>
    </source>
</evidence>
<evidence type="ECO:0000256" key="18">
    <source>
        <dbReference type="ARBA" id="ARBA00047848"/>
    </source>
</evidence>
<keyword evidence="9" id="KW-0963">Cytoplasm</keyword>
<dbReference type="SUPFAM" id="SSF53850">
    <property type="entry name" value="Periplasmic binding protein-like II"/>
    <property type="match status" value="1"/>
</dbReference>
<dbReference type="Pfam" id="PF01817">
    <property type="entry name" value="CM_2"/>
    <property type="match status" value="1"/>
</dbReference>
<feature type="domain" description="Chorismate mutase" evidence="19">
    <location>
        <begin position="1"/>
        <end position="88"/>
    </location>
</feature>
<comment type="catalytic activity">
    <reaction evidence="18">
        <text>prephenate + H(+) = 3-phenylpyruvate + CO2 + H2O</text>
        <dbReference type="Rhea" id="RHEA:21648"/>
        <dbReference type="ChEBI" id="CHEBI:15377"/>
        <dbReference type="ChEBI" id="CHEBI:15378"/>
        <dbReference type="ChEBI" id="CHEBI:16526"/>
        <dbReference type="ChEBI" id="CHEBI:18005"/>
        <dbReference type="ChEBI" id="CHEBI:29934"/>
        <dbReference type="EC" id="4.2.1.51"/>
    </reaction>
</comment>
<keyword evidence="12" id="KW-0584">Phenylalanine biosynthesis</keyword>
<dbReference type="PROSITE" id="PS51168">
    <property type="entry name" value="CHORISMATE_MUT_2"/>
    <property type="match status" value="1"/>
</dbReference>
<dbReference type="SMART" id="SM00830">
    <property type="entry name" value="CM_2"/>
    <property type="match status" value="1"/>
</dbReference>
<evidence type="ECO:0000256" key="5">
    <source>
        <dbReference type="ARBA" id="ARBA00004817"/>
    </source>
</evidence>
<dbReference type="InterPro" id="IPR002701">
    <property type="entry name" value="CM_II_prokaryot"/>
</dbReference>
<evidence type="ECO:0000256" key="8">
    <source>
        <dbReference type="ARBA" id="ARBA00021872"/>
    </source>
</evidence>
<dbReference type="SUPFAM" id="SSF48600">
    <property type="entry name" value="Chorismate mutase II"/>
    <property type="match status" value="1"/>
</dbReference>
<evidence type="ECO:0000256" key="11">
    <source>
        <dbReference type="ARBA" id="ARBA00023141"/>
    </source>
</evidence>
<dbReference type="NCBIfam" id="TIGR01805">
    <property type="entry name" value="CM_mono_grmpos"/>
    <property type="match status" value="1"/>
</dbReference>
<dbReference type="CDD" id="cd13631">
    <property type="entry name" value="PBP2_Ct-PDT_like"/>
    <property type="match status" value="1"/>
</dbReference>
<organism evidence="22 23">
    <name type="scientific">Carnobacterium antarcticum</name>
    <dbReference type="NCBI Taxonomy" id="2126436"/>
    <lineage>
        <taxon>Bacteria</taxon>
        <taxon>Bacillati</taxon>
        <taxon>Bacillota</taxon>
        <taxon>Bacilli</taxon>
        <taxon>Lactobacillales</taxon>
        <taxon>Carnobacteriaceae</taxon>
        <taxon>Carnobacterium</taxon>
    </lineage>
</organism>